<comment type="caution">
    <text evidence="1">The sequence shown here is derived from an EMBL/GenBank/DDBJ whole genome shotgun (WGS) entry which is preliminary data.</text>
</comment>
<dbReference type="EMBL" id="MCXM01000011">
    <property type="protein sequence ID" value="PMK48490.1"/>
    <property type="molecule type" value="Genomic_DNA"/>
</dbReference>
<protein>
    <submittedName>
        <fullName evidence="1">Chromosome partitioning protein ParB</fullName>
    </submittedName>
</protein>
<reference evidence="1" key="2">
    <citation type="submission" date="2016-07" db="EMBL/GenBank/DDBJ databases">
        <authorList>
            <person name="Kauffman K."/>
            <person name="Arevalo P."/>
            <person name="Polz M.F."/>
        </authorList>
    </citation>
    <scope>NUCLEOTIDE SEQUENCE</scope>
    <source>
        <strain evidence="1">10N.261.52.F7</strain>
    </source>
</reference>
<gene>
    <name evidence="1" type="ORF">BCT99_14630</name>
</gene>
<dbReference type="RefSeq" id="WP_102278205.1">
    <property type="nucleotide sequence ID" value="NZ_JAJGZN020000002.1"/>
</dbReference>
<name>A0AB36XPI0_9VIBR</name>
<evidence type="ECO:0000313" key="1">
    <source>
        <dbReference type="EMBL" id="PMK48490.1"/>
    </source>
</evidence>
<reference key="1">
    <citation type="submission" date="2016-07" db="EMBL/GenBank/DDBJ databases">
        <title>Nontailed viruses are major unrecognized killers of bacteria in the ocean.</title>
        <authorList>
            <person name="Kauffman K."/>
            <person name="Hussain F."/>
            <person name="Yang J."/>
            <person name="Arevalo P."/>
            <person name="Brown J."/>
            <person name="Cutler M."/>
            <person name="Kelly L."/>
            <person name="Polz M.F."/>
        </authorList>
    </citation>
    <scope>NUCLEOTIDE SEQUENCE [LARGE SCALE GENOMIC DNA]</scope>
    <source>
        <strain>10N.261.52.F7</strain>
    </source>
</reference>
<dbReference type="InterPro" id="IPR036086">
    <property type="entry name" value="ParB/Sulfiredoxin_sf"/>
</dbReference>
<accession>A0AB36XPI0</accession>
<dbReference type="SUPFAM" id="SSF110849">
    <property type="entry name" value="ParB/Sulfiredoxin"/>
    <property type="match status" value="1"/>
</dbReference>
<proteinExistence type="predicted"/>
<dbReference type="AlphaFoldDB" id="A0AB36XPI0"/>
<dbReference type="Gene3D" id="3.90.1530.10">
    <property type="entry name" value="Conserved hypothetical protein from pyrococcus furiosus pfu- 392566-001, ParB domain"/>
    <property type="match status" value="1"/>
</dbReference>
<sequence length="408" mass="46085">MKDKNTDNHNEISGEILESSIVDSLFIKYDEKESNSYLASSKELLKTAESLPPQLLEGIFKSRARYYSGVKAVKTTLKHTVIYISPQIARDMLKFSRRGAINPNNKNRKISRARVKKYVELMKKRKWCLTGEPIIISVEGEILNGHHRLEASYEANEGFIAPVIYDVTDDLSFANIDVGNMRSRSQVLEMAGVLVNAQVLSRVAMLSKAFDMTSNPYAFRGTQGTSFQPSEILAYVEENEELALSVDFISKIVKRHKLETQVSEAIYAFAHYMIKQKLKDYELNKTLPLSPETYLTRIISSLGLESEDDIEYQVRNYLQSLVHESTSYSLLCKLSAIFKGWNLHLGIPVSGNKVSVRRVARYRRDSDGNKVPMTSAGNINEAFTIPCVEKGPAPKKILKQANVQTLEK</sequence>
<reference evidence="1" key="3">
    <citation type="journal article" date="2018" name="Nature">
        <title>A major lineage of non-tailed dsDNA viruses as unrecognized killers of marine bacteria.</title>
        <authorList>
            <person name="Kauffman K.M."/>
            <person name="Hussain F.A."/>
            <person name="Yang J."/>
            <person name="Arevalo P."/>
            <person name="Brown J.M."/>
            <person name="Chang W.K."/>
            <person name="VanInsberghe D."/>
            <person name="Elsherbini J."/>
            <person name="Sharma R.S."/>
            <person name="Cutler M.B."/>
            <person name="Kelly L."/>
            <person name="Polz M.F."/>
        </authorList>
    </citation>
    <scope>NUCLEOTIDE SEQUENCE</scope>
    <source>
        <strain evidence="1">10N.261.52.F7</strain>
    </source>
</reference>
<organism evidence="1">
    <name type="scientific">Vibrio lentus</name>
    <dbReference type="NCBI Taxonomy" id="136468"/>
    <lineage>
        <taxon>Bacteria</taxon>
        <taxon>Pseudomonadati</taxon>
        <taxon>Pseudomonadota</taxon>
        <taxon>Gammaproteobacteria</taxon>
        <taxon>Vibrionales</taxon>
        <taxon>Vibrionaceae</taxon>
        <taxon>Vibrio</taxon>
    </lineage>
</organism>